<dbReference type="FunFam" id="3.30.70.270:FF:000001">
    <property type="entry name" value="Diguanylate cyclase domain protein"/>
    <property type="match status" value="1"/>
</dbReference>
<feature type="transmembrane region" description="Helical" evidence="4">
    <location>
        <begin position="77"/>
        <end position="96"/>
    </location>
</feature>
<dbReference type="EC" id="2.7.7.65" evidence="2"/>
<comment type="cofactor">
    <cofactor evidence="1">
        <name>Mg(2+)</name>
        <dbReference type="ChEBI" id="CHEBI:18420"/>
    </cofactor>
</comment>
<comment type="catalytic activity">
    <reaction evidence="3">
        <text>2 GTP = 3',3'-c-di-GMP + 2 diphosphate</text>
        <dbReference type="Rhea" id="RHEA:24898"/>
        <dbReference type="ChEBI" id="CHEBI:33019"/>
        <dbReference type="ChEBI" id="CHEBI:37565"/>
        <dbReference type="ChEBI" id="CHEBI:58805"/>
        <dbReference type="EC" id="2.7.7.65"/>
    </reaction>
</comment>
<dbReference type="AlphaFoldDB" id="A0A1I6H6S8"/>
<keyword evidence="7" id="KW-1185">Reference proteome</keyword>
<evidence type="ECO:0000256" key="3">
    <source>
        <dbReference type="ARBA" id="ARBA00034247"/>
    </source>
</evidence>
<feature type="domain" description="GGDEF" evidence="5">
    <location>
        <begin position="217"/>
        <end position="347"/>
    </location>
</feature>
<dbReference type="RefSeq" id="WP_092857237.1">
    <property type="nucleotide sequence ID" value="NZ_FOYU01000002.1"/>
</dbReference>
<dbReference type="Proteomes" id="UP000199424">
    <property type="component" value="Unassembled WGS sequence"/>
</dbReference>
<dbReference type="InterPro" id="IPR050469">
    <property type="entry name" value="Diguanylate_Cyclase"/>
</dbReference>
<evidence type="ECO:0000313" key="7">
    <source>
        <dbReference type="Proteomes" id="UP000199424"/>
    </source>
</evidence>
<dbReference type="PANTHER" id="PTHR45138">
    <property type="entry name" value="REGULATORY COMPONENTS OF SENSORY TRANSDUCTION SYSTEM"/>
    <property type="match status" value="1"/>
</dbReference>
<dbReference type="SUPFAM" id="SSF55073">
    <property type="entry name" value="Nucleotide cyclase"/>
    <property type="match status" value="1"/>
</dbReference>
<feature type="transmembrane region" description="Helical" evidence="4">
    <location>
        <begin position="125"/>
        <end position="142"/>
    </location>
</feature>
<dbReference type="Pfam" id="PF00990">
    <property type="entry name" value="GGDEF"/>
    <property type="match status" value="1"/>
</dbReference>
<keyword evidence="4" id="KW-1133">Transmembrane helix</keyword>
<dbReference type="GO" id="GO:0052621">
    <property type="term" value="F:diguanylate cyclase activity"/>
    <property type="evidence" value="ECO:0007669"/>
    <property type="project" value="UniProtKB-EC"/>
</dbReference>
<dbReference type="NCBIfam" id="TIGR00254">
    <property type="entry name" value="GGDEF"/>
    <property type="match status" value="1"/>
</dbReference>
<evidence type="ECO:0000256" key="1">
    <source>
        <dbReference type="ARBA" id="ARBA00001946"/>
    </source>
</evidence>
<dbReference type="InterPro" id="IPR000160">
    <property type="entry name" value="GGDEF_dom"/>
</dbReference>
<keyword evidence="4" id="KW-0812">Transmembrane</keyword>
<dbReference type="Pfam" id="PF20966">
    <property type="entry name" value="MASE6"/>
    <property type="match status" value="1"/>
</dbReference>
<accession>A0A1I6H6S8</accession>
<sequence length="347" mass="39108">MKFWHKYHPDIDAADPRFKQVSLIYSILLIMIAYFAIIGTLNITLFYAPEIAFFDYLGLVLALIIFRFVSRGGNFKVASWAVIVSIAAVLLAFVHLAEGRNYSLMWVTILPPFAFFLLGRRNGSWVSAIILVYCSWYLYQLIQQQVTANLGLGALFNFIEVATAQVFLFRFYENSRQEAYDQLQKTAITDPLTKVYNRLHLDNTLKSLVAQANRSHQAVSILLLDVDHFKAVNDKYGHLIGDKVLIRLCDVVRETVRETDAVGRWGGEEFLVICPNTDQQQAIQFGQRIIENIRAEAVEKDVHITVSIGAATYSAGATDSIDRILSSADENLYRAKRGGRNQIVGGS</sequence>
<feature type="transmembrane region" description="Helical" evidence="4">
    <location>
        <begin position="51"/>
        <end position="70"/>
    </location>
</feature>
<feature type="transmembrane region" description="Helical" evidence="4">
    <location>
        <begin position="21"/>
        <end position="45"/>
    </location>
</feature>
<dbReference type="InterPro" id="IPR048435">
    <property type="entry name" value="MASE6"/>
</dbReference>
<name>A0A1I6H6S8_9GAMM</name>
<evidence type="ECO:0000259" key="5">
    <source>
        <dbReference type="PROSITE" id="PS50887"/>
    </source>
</evidence>
<dbReference type="InterPro" id="IPR043128">
    <property type="entry name" value="Rev_trsase/Diguanyl_cyclase"/>
</dbReference>
<protein>
    <recommendedName>
        <fullName evidence="2">diguanylate cyclase</fullName>
        <ecNumber evidence="2">2.7.7.65</ecNumber>
    </recommendedName>
</protein>
<dbReference type="Gene3D" id="3.30.70.270">
    <property type="match status" value="1"/>
</dbReference>
<gene>
    <name evidence="6" type="ORF">SAMN04488070_1535</name>
</gene>
<keyword evidence="4" id="KW-0472">Membrane</keyword>
<dbReference type="GO" id="GO:0043709">
    <property type="term" value="P:cell adhesion involved in single-species biofilm formation"/>
    <property type="evidence" value="ECO:0007669"/>
    <property type="project" value="TreeGrafter"/>
</dbReference>
<feature type="transmembrane region" description="Helical" evidence="4">
    <location>
        <begin position="148"/>
        <end position="169"/>
    </location>
</feature>
<evidence type="ECO:0000313" key="6">
    <source>
        <dbReference type="EMBL" id="SFR50129.1"/>
    </source>
</evidence>
<dbReference type="InterPro" id="IPR029787">
    <property type="entry name" value="Nucleotide_cyclase"/>
</dbReference>
<dbReference type="PANTHER" id="PTHR45138:SF9">
    <property type="entry name" value="DIGUANYLATE CYCLASE DGCM-RELATED"/>
    <property type="match status" value="1"/>
</dbReference>
<evidence type="ECO:0000256" key="2">
    <source>
        <dbReference type="ARBA" id="ARBA00012528"/>
    </source>
</evidence>
<evidence type="ECO:0000256" key="4">
    <source>
        <dbReference type="SAM" id="Phobius"/>
    </source>
</evidence>
<reference evidence="7" key="1">
    <citation type="submission" date="2016-10" db="EMBL/GenBank/DDBJ databases">
        <authorList>
            <person name="Varghese N."/>
            <person name="Submissions S."/>
        </authorList>
    </citation>
    <scope>NUCLEOTIDE SEQUENCE [LARGE SCALE GENOMIC DNA]</scope>
    <source>
        <strain evidence="7">CGMCC 1.7285</strain>
    </source>
</reference>
<dbReference type="SMART" id="SM00267">
    <property type="entry name" value="GGDEF"/>
    <property type="match status" value="1"/>
</dbReference>
<organism evidence="6 7">
    <name type="scientific">Pseudidiomarina maritima</name>
    <dbReference type="NCBI Taxonomy" id="519453"/>
    <lineage>
        <taxon>Bacteria</taxon>
        <taxon>Pseudomonadati</taxon>
        <taxon>Pseudomonadota</taxon>
        <taxon>Gammaproteobacteria</taxon>
        <taxon>Alteromonadales</taxon>
        <taxon>Idiomarinaceae</taxon>
        <taxon>Pseudidiomarina</taxon>
    </lineage>
</organism>
<dbReference type="EMBL" id="FOYU01000002">
    <property type="protein sequence ID" value="SFR50129.1"/>
    <property type="molecule type" value="Genomic_DNA"/>
</dbReference>
<dbReference type="GO" id="GO:0005886">
    <property type="term" value="C:plasma membrane"/>
    <property type="evidence" value="ECO:0007669"/>
    <property type="project" value="TreeGrafter"/>
</dbReference>
<dbReference type="PROSITE" id="PS50887">
    <property type="entry name" value="GGDEF"/>
    <property type="match status" value="1"/>
</dbReference>
<dbReference type="GO" id="GO:1902201">
    <property type="term" value="P:negative regulation of bacterial-type flagellum-dependent cell motility"/>
    <property type="evidence" value="ECO:0007669"/>
    <property type="project" value="TreeGrafter"/>
</dbReference>
<dbReference type="CDD" id="cd01949">
    <property type="entry name" value="GGDEF"/>
    <property type="match status" value="1"/>
</dbReference>
<proteinExistence type="predicted"/>